<comment type="caution">
    <text evidence="1">The sequence shown here is derived from an EMBL/GenBank/DDBJ whole genome shotgun (WGS) entry which is preliminary data.</text>
</comment>
<accession>A0ACC0NCX9</accession>
<dbReference type="EMBL" id="CM046393">
    <property type="protein sequence ID" value="KAI8551105.1"/>
    <property type="molecule type" value="Genomic_DNA"/>
</dbReference>
<evidence type="ECO:0000313" key="1">
    <source>
        <dbReference type="EMBL" id="KAI8551105.1"/>
    </source>
</evidence>
<proteinExistence type="predicted"/>
<name>A0ACC0NCX9_RHOML</name>
<reference evidence="1" key="1">
    <citation type="submission" date="2022-02" db="EMBL/GenBank/DDBJ databases">
        <title>Plant Genome Project.</title>
        <authorList>
            <person name="Zhang R.-G."/>
        </authorList>
    </citation>
    <scope>NUCLEOTIDE SEQUENCE</scope>
    <source>
        <strain evidence="1">AT1</strain>
    </source>
</reference>
<sequence length="76" mass="8749">MVGETPIEEKLRENKLRWFGHVYRRPGDAVVKRADIIALDINATGRDRPKLTLDVVVRKDMSIMSLCEQVTIDKIQ</sequence>
<protein>
    <submittedName>
        <fullName evidence="1">Uncharacterized protein</fullName>
    </submittedName>
</protein>
<organism evidence="1 2">
    <name type="scientific">Rhododendron molle</name>
    <name type="common">Chinese azalea</name>
    <name type="synonym">Azalea mollis</name>
    <dbReference type="NCBI Taxonomy" id="49168"/>
    <lineage>
        <taxon>Eukaryota</taxon>
        <taxon>Viridiplantae</taxon>
        <taxon>Streptophyta</taxon>
        <taxon>Embryophyta</taxon>
        <taxon>Tracheophyta</taxon>
        <taxon>Spermatophyta</taxon>
        <taxon>Magnoliopsida</taxon>
        <taxon>eudicotyledons</taxon>
        <taxon>Gunneridae</taxon>
        <taxon>Pentapetalae</taxon>
        <taxon>asterids</taxon>
        <taxon>Ericales</taxon>
        <taxon>Ericaceae</taxon>
        <taxon>Ericoideae</taxon>
        <taxon>Rhodoreae</taxon>
        <taxon>Rhododendron</taxon>
    </lineage>
</organism>
<keyword evidence="2" id="KW-1185">Reference proteome</keyword>
<evidence type="ECO:0000313" key="2">
    <source>
        <dbReference type="Proteomes" id="UP001062846"/>
    </source>
</evidence>
<dbReference type="Proteomes" id="UP001062846">
    <property type="component" value="Chromosome 6"/>
</dbReference>
<gene>
    <name evidence="1" type="ORF">RHMOL_Rhmol06G0159200</name>
</gene>